<dbReference type="EMBL" id="CP021425">
    <property type="protein sequence ID" value="ARU59473.1"/>
    <property type="molecule type" value="Genomic_DNA"/>
</dbReference>
<feature type="transmembrane region" description="Helical" evidence="1">
    <location>
        <begin position="71"/>
        <end position="93"/>
    </location>
</feature>
<evidence type="ECO:0000256" key="1">
    <source>
        <dbReference type="SAM" id="Phobius"/>
    </source>
</evidence>
<proteinExistence type="predicted"/>
<dbReference type="Proteomes" id="UP000196027">
    <property type="component" value="Chromosome"/>
</dbReference>
<dbReference type="KEGG" id="ome:OLMES_5493"/>
<evidence type="ECO:0000313" key="2">
    <source>
        <dbReference type="EMBL" id="ARU59473.1"/>
    </source>
</evidence>
<name>A0A1Y0IJ63_9GAMM</name>
<accession>A0A1Y0IJ63</accession>
<evidence type="ECO:0000313" key="3">
    <source>
        <dbReference type="Proteomes" id="UP000196027"/>
    </source>
</evidence>
<keyword evidence="3" id="KW-1185">Reference proteome</keyword>
<keyword evidence="1" id="KW-0472">Membrane</keyword>
<organism evidence="2 3">
    <name type="scientific">Oleiphilus messinensis</name>
    <dbReference type="NCBI Taxonomy" id="141451"/>
    <lineage>
        <taxon>Bacteria</taxon>
        <taxon>Pseudomonadati</taxon>
        <taxon>Pseudomonadota</taxon>
        <taxon>Gammaproteobacteria</taxon>
        <taxon>Oceanospirillales</taxon>
        <taxon>Oleiphilaceae</taxon>
        <taxon>Oleiphilus</taxon>
    </lineage>
</organism>
<dbReference type="AlphaFoldDB" id="A0A1Y0IJ63"/>
<gene>
    <name evidence="2" type="ORF">OLMES_5493</name>
</gene>
<keyword evidence="1" id="KW-0812">Transmembrane</keyword>
<sequence length="138" mass="15005">MFVGLSIGSAYFLISELGSLLSAVNSQLAHFNFEKFSLLGFGGFIGLCSFSVLTGAYLIGSPLQDYGQAIAIKIALAGLVIMIVGRIVGGYVIDYILISNGYQECRELIDMGPRHRLETWARSEDICEMLKSDGLQTQ</sequence>
<feature type="transmembrane region" description="Helical" evidence="1">
    <location>
        <begin position="38"/>
        <end position="59"/>
    </location>
</feature>
<reference evidence="2 3" key="1">
    <citation type="submission" date="2017-05" db="EMBL/GenBank/DDBJ databases">
        <title>Genomic insights into alkan degradation activity of Oleiphilus messinensis.</title>
        <authorList>
            <person name="Kozyavkin S.A."/>
            <person name="Slesarev A.I."/>
            <person name="Golyshin P.N."/>
            <person name="Korzhenkov A."/>
            <person name="Golyshina O.N."/>
            <person name="Toshchakov S.V."/>
        </authorList>
    </citation>
    <scope>NUCLEOTIDE SEQUENCE [LARGE SCALE GENOMIC DNA]</scope>
    <source>
        <strain evidence="2 3">ME102</strain>
    </source>
</reference>
<keyword evidence="1" id="KW-1133">Transmembrane helix</keyword>
<protein>
    <submittedName>
        <fullName evidence="2">Uncharacterized protein</fullName>
    </submittedName>
</protein>